<keyword evidence="9" id="KW-0811">Translocation</keyword>
<dbReference type="OrthoDB" id="5598305at2759"/>
<evidence type="ECO:0000256" key="6">
    <source>
        <dbReference type="ARBA" id="ARBA00022792"/>
    </source>
</evidence>
<protein>
    <recommendedName>
        <fullName evidence="3">Mitochondrial import inner membrane translocase subunit TIM54</fullName>
    </recommendedName>
</protein>
<dbReference type="Pfam" id="PF11711">
    <property type="entry name" value="Tim54"/>
    <property type="match status" value="1"/>
</dbReference>
<feature type="region of interest" description="Disordered" evidence="12">
    <location>
        <begin position="153"/>
        <end position="175"/>
    </location>
</feature>
<sequence length="506" mass="57529">MSTTSAPKTPPDAISKSSGAALALRYTGIPPSWFQKRPKLPSRNWLIFWTVLGSLTSLYVYDRRETKKVRQTYIDKVKWRAEEKLNPLDLPRKVRVYACRWPGDDDHDRSMKYFRKYVKPILVAAAVDFEMVNGNRHGGLARSIADKIKSQRREVLPPDHPLRKQSTPSNIPLPTNISPFQQRERELQGGIIVVGRHTLKEYMHGLRIGWSESLDNIDKEEALARHLASDGVFDEPGTPSNSELLEDSDGARPLVNTNFVTHGSKSPLFSHVITSPTKTSPSQPLDSQARQSIDNTVPREIPLQPPLLLLPFKNMIGFRYIPFMIADFFNERKRAREGAEAAHALIEGQTRDFIPPDRDTELLHLVDSSPSMELEGLEILTDSVPKMGPQGGDLDFEIEQERYIPKGYDKIPKEIAEARKKYYEALPGKLAVARSLARNEREPTKDEREHPPPTEVELTTERFKKELKWREQLDGWKLLRAGSGVDWDSRLATSLRVYGPPSIFDT</sequence>
<keyword evidence="6" id="KW-0999">Mitochondrion inner membrane</keyword>
<feature type="region of interest" description="Disordered" evidence="12">
    <location>
        <begin position="230"/>
        <end position="249"/>
    </location>
</feature>
<dbReference type="InterPro" id="IPR021056">
    <property type="entry name" value="Mt_import_IM_translocase_Tim54"/>
</dbReference>
<evidence type="ECO:0000256" key="8">
    <source>
        <dbReference type="ARBA" id="ARBA00022989"/>
    </source>
</evidence>
<evidence type="ECO:0000256" key="5">
    <source>
        <dbReference type="ARBA" id="ARBA00022692"/>
    </source>
</evidence>
<evidence type="ECO:0000256" key="4">
    <source>
        <dbReference type="ARBA" id="ARBA00022448"/>
    </source>
</evidence>
<feature type="region of interest" description="Disordered" evidence="12">
    <location>
        <begin position="434"/>
        <end position="455"/>
    </location>
</feature>
<evidence type="ECO:0000256" key="11">
    <source>
        <dbReference type="ARBA" id="ARBA00023136"/>
    </source>
</evidence>
<evidence type="ECO:0000256" key="7">
    <source>
        <dbReference type="ARBA" id="ARBA00022927"/>
    </source>
</evidence>
<dbReference type="AlphaFoldDB" id="A0A5N5QZE3"/>
<evidence type="ECO:0000256" key="10">
    <source>
        <dbReference type="ARBA" id="ARBA00023128"/>
    </source>
</evidence>
<evidence type="ECO:0000256" key="2">
    <source>
        <dbReference type="ARBA" id="ARBA00006355"/>
    </source>
</evidence>
<reference evidence="13 14" key="1">
    <citation type="journal article" date="2019" name="Fungal Biol. Biotechnol.">
        <title>Draft genome sequence of fastidious pathogen Ceratobasidium theobromae, which causes vascular-streak dieback in Theobroma cacao.</title>
        <authorList>
            <person name="Ali S.S."/>
            <person name="Asman A."/>
            <person name="Shao J."/>
            <person name="Firmansyah A.P."/>
            <person name="Susilo A.W."/>
            <person name="Rosmana A."/>
            <person name="McMahon P."/>
            <person name="Junaid M."/>
            <person name="Guest D."/>
            <person name="Kheng T.Y."/>
            <person name="Meinhardt L.W."/>
            <person name="Bailey B.A."/>
        </authorList>
    </citation>
    <scope>NUCLEOTIDE SEQUENCE [LARGE SCALE GENOMIC DNA]</scope>
    <source>
        <strain evidence="13 14">CT2</strain>
    </source>
</reference>
<dbReference type="GO" id="GO:0005743">
    <property type="term" value="C:mitochondrial inner membrane"/>
    <property type="evidence" value="ECO:0007669"/>
    <property type="project" value="UniProtKB-SubCell"/>
</dbReference>
<name>A0A5N5QZE3_9AGAM</name>
<feature type="compositionally biased region" description="Basic and acidic residues" evidence="12">
    <location>
        <begin position="437"/>
        <end position="452"/>
    </location>
</feature>
<keyword evidence="4" id="KW-0813">Transport</keyword>
<evidence type="ECO:0000256" key="9">
    <source>
        <dbReference type="ARBA" id="ARBA00023010"/>
    </source>
</evidence>
<accession>A0A5N5QZE3</accession>
<gene>
    <name evidence="13" type="ORF">CTheo_212</name>
</gene>
<evidence type="ECO:0000313" key="13">
    <source>
        <dbReference type="EMBL" id="KAB5596227.1"/>
    </source>
</evidence>
<keyword evidence="7" id="KW-0653">Protein transport</keyword>
<evidence type="ECO:0000313" key="14">
    <source>
        <dbReference type="Proteomes" id="UP000383932"/>
    </source>
</evidence>
<comment type="subcellular location">
    <subcellularLocation>
        <location evidence="1">Mitochondrion inner membrane</location>
        <topology evidence="1">Single-pass membrane protein</topology>
    </subcellularLocation>
</comment>
<comment type="caution">
    <text evidence="13">The sequence shown here is derived from an EMBL/GenBank/DDBJ whole genome shotgun (WGS) entry which is preliminary data.</text>
</comment>
<organism evidence="13 14">
    <name type="scientific">Ceratobasidium theobromae</name>
    <dbReference type="NCBI Taxonomy" id="1582974"/>
    <lineage>
        <taxon>Eukaryota</taxon>
        <taxon>Fungi</taxon>
        <taxon>Dikarya</taxon>
        <taxon>Basidiomycota</taxon>
        <taxon>Agaricomycotina</taxon>
        <taxon>Agaricomycetes</taxon>
        <taxon>Cantharellales</taxon>
        <taxon>Ceratobasidiaceae</taxon>
        <taxon>Ceratobasidium</taxon>
    </lineage>
</organism>
<evidence type="ECO:0000256" key="1">
    <source>
        <dbReference type="ARBA" id="ARBA00004434"/>
    </source>
</evidence>
<comment type="similarity">
    <text evidence="2">Belongs to the TIM54 family.</text>
</comment>
<evidence type="ECO:0000256" key="3">
    <source>
        <dbReference type="ARBA" id="ARBA00020796"/>
    </source>
</evidence>
<keyword evidence="14" id="KW-1185">Reference proteome</keyword>
<evidence type="ECO:0000256" key="12">
    <source>
        <dbReference type="SAM" id="MobiDB-lite"/>
    </source>
</evidence>
<keyword evidence="11" id="KW-0472">Membrane</keyword>
<dbReference type="GO" id="GO:0015031">
    <property type="term" value="P:protein transport"/>
    <property type="evidence" value="ECO:0007669"/>
    <property type="project" value="UniProtKB-KW"/>
</dbReference>
<keyword evidence="5" id="KW-0812">Transmembrane</keyword>
<dbReference type="Proteomes" id="UP000383932">
    <property type="component" value="Unassembled WGS sequence"/>
</dbReference>
<feature type="compositionally biased region" description="Polar residues" evidence="12">
    <location>
        <begin position="164"/>
        <end position="175"/>
    </location>
</feature>
<keyword evidence="10" id="KW-0496">Mitochondrion</keyword>
<dbReference type="EMBL" id="SSOP01000002">
    <property type="protein sequence ID" value="KAB5596227.1"/>
    <property type="molecule type" value="Genomic_DNA"/>
</dbReference>
<feature type="compositionally biased region" description="Basic and acidic residues" evidence="12">
    <location>
        <begin position="153"/>
        <end position="162"/>
    </location>
</feature>
<proteinExistence type="inferred from homology"/>
<keyword evidence="8" id="KW-1133">Transmembrane helix</keyword>